<evidence type="ECO:0000256" key="1">
    <source>
        <dbReference type="SAM" id="MobiDB-lite"/>
    </source>
</evidence>
<evidence type="ECO:0000313" key="2">
    <source>
        <dbReference type="EMBL" id="VCW98234.1"/>
    </source>
</evidence>
<feature type="compositionally biased region" description="Low complexity" evidence="1">
    <location>
        <begin position="41"/>
        <end position="50"/>
    </location>
</feature>
<accession>A0A9X9Q2W6</accession>
<sequence>MIPSCGGILYIDNFRGFTMVISFIAKSYFLAEGHPVRQPTPGRLRSGPRSLSRRSDRGCKPRRANPCARRLPAKRLRTLRALPILTVAAGVYCDALPRARENS</sequence>
<name>A0A9X9Q2W6_GULGU</name>
<feature type="region of interest" description="Disordered" evidence="1">
    <location>
        <begin position="34"/>
        <end position="65"/>
    </location>
</feature>
<keyword evidence="3" id="KW-1185">Reference proteome</keyword>
<dbReference type="EMBL" id="CYRY02024849">
    <property type="protein sequence ID" value="VCW98234.1"/>
    <property type="molecule type" value="Genomic_DNA"/>
</dbReference>
<dbReference type="AlphaFoldDB" id="A0A9X9Q2W6"/>
<proteinExistence type="predicted"/>
<organism evidence="2 3">
    <name type="scientific">Gulo gulo</name>
    <name type="common">Wolverine</name>
    <name type="synonym">Gluton</name>
    <dbReference type="NCBI Taxonomy" id="48420"/>
    <lineage>
        <taxon>Eukaryota</taxon>
        <taxon>Metazoa</taxon>
        <taxon>Chordata</taxon>
        <taxon>Craniata</taxon>
        <taxon>Vertebrata</taxon>
        <taxon>Euteleostomi</taxon>
        <taxon>Mammalia</taxon>
        <taxon>Eutheria</taxon>
        <taxon>Laurasiatheria</taxon>
        <taxon>Carnivora</taxon>
        <taxon>Caniformia</taxon>
        <taxon>Musteloidea</taxon>
        <taxon>Mustelidae</taxon>
        <taxon>Guloninae</taxon>
        <taxon>Gulo</taxon>
    </lineage>
</organism>
<gene>
    <name evidence="2" type="ORF">BN2614_LOCUS2</name>
</gene>
<comment type="caution">
    <text evidence="2">The sequence shown here is derived from an EMBL/GenBank/DDBJ whole genome shotgun (WGS) entry which is preliminary data.</text>
</comment>
<feature type="non-terminal residue" evidence="2">
    <location>
        <position position="103"/>
    </location>
</feature>
<evidence type="ECO:0000313" key="3">
    <source>
        <dbReference type="Proteomes" id="UP000269945"/>
    </source>
</evidence>
<dbReference type="Proteomes" id="UP000269945">
    <property type="component" value="Unassembled WGS sequence"/>
</dbReference>
<reference evidence="2 3" key="1">
    <citation type="submission" date="2018-10" db="EMBL/GenBank/DDBJ databases">
        <authorList>
            <person name="Ekblom R."/>
            <person name="Jareborg N."/>
        </authorList>
    </citation>
    <scope>NUCLEOTIDE SEQUENCE [LARGE SCALE GENOMIC DNA]</scope>
    <source>
        <tissue evidence="2">Muscle</tissue>
    </source>
</reference>
<protein>
    <submittedName>
        <fullName evidence="2">Uncharacterized protein</fullName>
    </submittedName>
</protein>